<comment type="caution">
    <text evidence="1">The sequence shown here is derived from an EMBL/GenBank/DDBJ whole genome shotgun (WGS) entry which is preliminary data.</text>
</comment>
<organism evidence="1 2">
    <name type="scientific">Lyngbya aestuarii BL J</name>
    <dbReference type="NCBI Taxonomy" id="1348334"/>
    <lineage>
        <taxon>Bacteria</taxon>
        <taxon>Bacillati</taxon>
        <taxon>Cyanobacteriota</taxon>
        <taxon>Cyanophyceae</taxon>
        <taxon>Oscillatoriophycideae</taxon>
        <taxon>Oscillatoriales</taxon>
        <taxon>Microcoleaceae</taxon>
        <taxon>Lyngbya</taxon>
    </lineage>
</organism>
<name>U7QAK7_9CYAN</name>
<dbReference type="EMBL" id="AUZM01000077">
    <property type="protein sequence ID" value="ERT04858.1"/>
    <property type="molecule type" value="Genomic_DNA"/>
</dbReference>
<gene>
    <name evidence="1" type="ORF">M595_5188</name>
</gene>
<dbReference type="Proteomes" id="UP000017127">
    <property type="component" value="Unassembled WGS sequence"/>
</dbReference>
<evidence type="ECO:0000313" key="1">
    <source>
        <dbReference type="EMBL" id="ERT04858.1"/>
    </source>
</evidence>
<protein>
    <submittedName>
        <fullName evidence="1">Uncharacterized protein</fullName>
    </submittedName>
</protein>
<reference evidence="1 2" key="1">
    <citation type="journal article" date="2013" name="Front. Microbiol.">
        <title>Comparative genomic analyses of the cyanobacterium, Lyngbya aestuarii BL J, a powerful hydrogen producer.</title>
        <authorList>
            <person name="Kothari A."/>
            <person name="Vaughn M."/>
            <person name="Garcia-Pichel F."/>
        </authorList>
    </citation>
    <scope>NUCLEOTIDE SEQUENCE [LARGE SCALE GENOMIC DNA]</scope>
    <source>
        <strain evidence="1 2">BL J</strain>
    </source>
</reference>
<accession>U7QAK7</accession>
<keyword evidence="2" id="KW-1185">Reference proteome</keyword>
<proteinExistence type="predicted"/>
<sequence length="72" mass="8267">MDKGGLRLEKTVVKTSQFLIQVKLLTKVSKKHKLSLLSSIFRQILTASDFPELSLNAKFSDRRYINKQTKVT</sequence>
<dbReference type="AlphaFoldDB" id="U7QAK7"/>
<evidence type="ECO:0000313" key="2">
    <source>
        <dbReference type="Proteomes" id="UP000017127"/>
    </source>
</evidence>